<evidence type="ECO:0000313" key="1">
    <source>
        <dbReference type="EMBL" id="CAN0320984.1"/>
    </source>
</evidence>
<evidence type="ECO:0000313" key="2">
    <source>
        <dbReference type="Proteomes" id="UP001162501"/>
    </source>
</evidence>
<reference evidence="1" key="2">
    <citation type="submission" date="2025-03" db="EMBL/GenBank/DDBJ databases">
        <authorList>
            <consortium name="ELIXIR-Norway"/>
            <consortium name="Elixir Norway"/>
        </authorList>
    </citation>
    <scope>NUCLEOTIDE SEQUENCE</scope>
</reference>
<organism evidence="1 2">
    <name type="scientific">Rangifer tarandus platyrhynchus</name>
    <name type="common">Svalbard reindeer</name>
    <dbReference type="NCBI Taxonomy" id="3082113"/>
    <lineage>
        <taxon>Eukaryota</taxon>
        <taxon>Metazoa</taxon>
        <taxon>Chordata</taxon>
        <taxon>Craniata</taxon>
        <taxon>Vertebrata</taxon>
        <taxon>Euteleostomi</taxon>
        <taxon>Mammalia</taxon>
        <taxon>Eutheria</taxon>
        <taxon>Laurasiatheria</taxon>
        <taxon>Artiodactyla</taxon>
        <taxon>Ruminantia</taxon>
        <taxon>Pecora</taxon>
        <taxon>Cervidae</taxon>
        <taxon>Odocoileinae</taxon>
        <taxon>Rangifer</taxon>
    </lineage>
</organism>
<protein>
    <submittedName>
        <fullName evidence="1">Uncharacterized protein</fullName>
    </submittedName>
</protein>
<dbReference type="EMBL" id="OX596110">
    <property type="protein sequence ID" value="CAN0320984.1"/>
    <property type="molecule type" value="Genomic_DNA"/>
</dbReference>
<accession>A0AC59Z9M8</accession>
<proteinExistence type="predicted"/>
<name>A0AC59Z9M8_RANTA</name>
<gene>
    <name evidence="1" type="ORF">MRATA1EN22A_LOCUS15587</name>
</gene>
<sequence>MGTVDMLSITNVNMSDAGTYSLAVGNRRMNAELTVPDEPLVKMKPVKVTECQTAVFEICLSKKVPDFVWKFNGKELKRDENPAQFSPERLATVKSAISNVNAATGSPAELFLRSKAGARDGSEERRDRPGRHSHPRLALAPADPGVRVLKQGAVHKFSFLSMGPDLEGKYTSRAKGAKREASVFIAGKIRQKSMVRPGATGCAHGDREGGAHREHQGALPGKADAQRDVVHGRQGNDRRGTTSVQCGDDQALLAISKCCVREDSGLILLGLKNDHGSATATLHLSMLDCPKPPQGWVDFLELSGNLCTAPGLASQPYMTDVTNEPLTVVWNAPAQDGGAPVLRYIVERRKKGSKLWVPVNKDPTQGTTHTVDDLLGDTEYEFRVVAVNEAGPGHPVCLVQGLHMSDSSNTSISLAWREPAGGDPPSGYVLEMRAEDTMEWSKSTEIPISGTCYTAGGLTEGQKYFFRILAGNEAVAGEAVKLDEGVCAMPPTAAPKFDLSAWLKSHMVVCTGTALCIYASFSGSPPPNVIWLKDGIPTKGREVITKSKNRSQFLINSTKCSDSGVYRIELQNVSGEVYHDFHMRVADFPRPPTNLQLFEEVTNTVTLTWNHSSDLQEGGEVHYAIVERDASTATWSTAADRVLSNKYAVNHSPRSPQAVLLPSAGPERSGDSNDTCLARQQGQDRGPERQAEAVPAEGLAPRAALPDPAQAAHGAAWPGLHRDPRLPGEPAAHRHPLQGGEYSVLVENSWARTAAAPSPPSTVPLSIGSFTLTNTFFALSDKDDKSILASVTESLQKKSKYLK</sequence>
<dbReference type="Proteomes" id="UP001162501">
    <property type="component" value="Chromosome 26"/>
</dbReference>
<reference evidence="1" key="1">
    <citation type="submission" date="2023-05" db="EMBL/GenBank/DDBJ databases">
        <authorList>
            <consortium name="ELIXIR-Norway"/>
        </authorList>
    </citation>
    <scope>NUCLEOTIDE SEQUENCE</scope>
</reference>